<proteinExistence type="predicted"/>
<accession>A0ABN9PMU8</accession>
<evidence type="ECO:0000313" key="2">
    <source>
        <dbReference type="Proteomes" id="UP001189429"/>
    </source>
</evidence>
<dbReference type="EMBL" id="CAUYUJ010001129">
    <property type="protein sequence ID" value="CAK0794383.1"/>
    <property type="molecule type" value="Genomic_DNA"/>
</dbReference>
<evidence type="ECO:0000313" key="1">
    <source>
        <dbReference type="EMBL" id="CAK0794383.1"/>
    </source>
</evidence>
<sequence>TFWLKPVVSCVQEQHLIFGCSTRGAQIMAMPSDVFATAPTKQGLGDVATRDTFIELFEDKRQGSRSLSWSSSEPCSESSSSNSAFFDADRVSTTWVSTHVGEAWASNGQEETTSYSLDKWRLSAAAEAIDDVPEQLGRVVQNKAKSLAESVKTELALVQQAIRSRGGGEDGVDAAIDHLGKIPEIIRRSFHSKVMEANGEMRLAMQLKRSAIVQMLKTTTPDGQELVRRLWTIPEKLEQIVAQAVGQAVEESQLETTRRCERVLMSLPPDAGVCRHALIDAELRIVEAVTEMYSETMRALRRTANANVRLAVTYVQDP</sequence>
<reference evidence="1" key="1">
    <citation type="submission" date="2023-10" db="EMBL/GenBank/DDBJ databases">
        <authorList>
            <person name="Chen Y."/>
            <person name="Shah S."/>
            <person name="Dougan E. K."/>
            <person name="Thang M."/>
            <person name="Chan C."/>
        </authorList>
    </citation>
    <scope>NUCLEOTIDE SEQUENCE [LARGE SCALE GENOMIC DNA]</scope>
</reference>
<keyword evidence="2" id="KW-1185">Reference proteome</keyword>
<name>A0ABN9PMU8_9DINO</name>
<comment type="caution">
    <text evidence="1">The sequence shown here is derived from an EMBL/GenBank/DDBJ whole genome shotgun (WGS) entry which is preliminary data.</text>
</comment>
<organism evidence="1 2">
    <name type="scientific">Prorocentrum cordatum</name>
    <dbReference type="NCBI Taxonomy" id="2364126"/>
    <lineage>
        <taxon>Eukaryota</taxon>
        <taxon>Sar</taxon>
        <taxon>Alveolata</taxon>
        <taxon>Dinophyceae</taxon>
        <taxon>Prorocentrales</taxon>
        <taxon>Prorocentraceae</taxon>
        <taxon>Prorocentrum</taxon>
    </lineage>
</organism>
<feature type="non-terminal residue" evidence="1">
    <location>
        <position position="1"/>
    </location>
</feature>
<dbReference type="Proteomes" id="UP001189429">
    <property type="component" value="Unassembled WGS sequence"/>
</dbReference>
<protein>
    <submittedName>
        <fullName evidence="1">Uncharacterized protein</fullName>
    </submittedName>
</protein>
<gene>
    <name evidence="1" type="ORF">PCOR1329_LOCUS4394</name>
</gene>